<dbReference type="PANTHER" id="PTHR43818:SF11">
    <property type="entry name" value="BCDNA.GH03377"/>
    <property type="match status" value="1"/>
</dbReference>
<dbReference type="SUPFAM" id="SSF55347">
    <property type="entry name" value="Glyceraldehyde-3-phosphate dehydrogenase-like, C-terminal domain"/>
    <property type="match status" value="1"/>
</dbReference>
<sequence length="372" mass="38236">MGDPHGIGVVGLGFISRAYLNTLANHPAVRVIAVADLDAARADAAAATIPGAEAVSVERLLHHPDVATVLNLTVPAAHAEISGAAIDAGRNVYVEKPLTVTLPEGRSIIDRAASAGVRAGCAPDTVLGTGTQTARAAIDGGLIGRPLSASAVMVTPGHERWHPNPDFYYAPGGGPLLDMGPYYISALVHLLGPVRAVIGAASQLRDTRVIGSGPRLGQRIPVEVPTHVSGVLEHAGGALTTLTTSFDGVATTAAPIEVHGEHGTLAVPDPNNFDGEVRHLALDGPGWHALEPRAGYVAASRGIGLIDLVRADEMRPPRASGAVALHVLDIMTALLRSAAEGRRVELTTTVERPAPVPLTPAEDWLSALAPGG</sequence>
<dbReference type="Pfam" id="PF22725">
    <property type="entry name" value="GFO_IDH_MocA_C3"/>
    <property type="match status" value="1"/>
</dbReference>
<dbReference type="InterPro" id="IPR055170">
    <property type="entry name" value="GFO_IDH_MocA-like_dom"/>
</dbReference>
<dbReference type="AlphaFoldDB" id="A0A1H7C026"/>
<dbReference type="OrthoDB" id="9776544at2"/>
<dbReference type="InterPro" id="IPR036291">
    <property type="entry name" value="NAD(P)-bd_dom_sf"/>
</dbReference>
<organism evidence="4 5">
    <name type="scientific">Micromonospora phaseoli</name>
    <dbReference type="NCBI Taxonomy" id="1144548"/>
    <lineage>
        <taxon>Bacteria</taxon>
        <taxon>Bacillati</taxon>
        <taxon>Actinomycetota</taxon>
        <taxon>Actinomycetes</taxon>
        <taxon>Micromonosporales</taxon>
        <taxon>Micromonosporaceae</taxon>
        <taxon>Micromonospora</taxon>
    </lineage>
</organism>
<dbReference type="Gene3D" id="3.40.50.720">
    <property type="entry name" value="NAD(P)-binding Rossmann-like Domain"/>
    <property type="match status" value="1"/>
</dbReference>
<evidence type="ECO:0000259" key="3">
    <source>
        <dbReference type="Pfam" id="PF22725"/>
    </source>
</evidence>
<accession>A0A1H7C026</accession>
<evidence type="ECO:0000256" key="1">
    <source>
        <dbReference type="ARBA" id="ARBA00023002"/>
    </source>
</evidence>
<feature type="domain" description="GFO/IDH/MocA-like oxidoreductase" evidence="3">
    <location>
        <begin position="132"/>
        <end position="265"/>
    </location>
</feature>
<dbReference type="EMBL" id="FNYV01000008">
    <property type="protein sequence ID" value="SEJ83179.1"/>
    <property type="molecule type" value="Genomic_DNA"/>
</dbReference>
<dbReference type="GO" id="GO:0016491">
    <property type="term" value="F:oxidoreductase activity"/>
    <property type="evidence" value="ECO:0007669"/>
    <property type="project" value="UniProtKB-KW"/>
</dbReference>
<name>A0A1H7C026_9ACTN</name>
<reference evidence="5" key="1">
    <citation type="submission" date="2016-10" db="EMBL/GenBank/DDBJ databases">
        <authorList>
            <person name="Varghese N."/>
            <person name="Submissions S."/>
        </authorList>
    </citation>
    <scope>NUCLEOTIDE SEQUENCE [LARGE SCALE GENOMIC DNA]</scope>
    <source>
        <strain evidence="5">CGMCC 4.7038</strain>
    </source>
</reference>
<gene>
    <name evidence="4" type="ORF">SAMN05443287_108159</name>
</gene>
<dbReference type="RefSeq" id="WP_092381697.1">
    <property type="nucleotide sequence ID" value="NZ_BOPI01000004.1"/>
</dbReference>
<dbReference type="Gene3D" id="3.30.360.10">
    <property type="entry name" value="Dihydrodipicolinate Reductase, domain 2"/>
    <property type="match status" value="1"/>
</dbReference>
<evidence type="ECO:0000313" key="5">
    <source>
        <dbReference type="Proteomes" id="UP000198707"/>
    </source>
</evidence>
<keyword evidence="1" id="KW-0560">Oxidoreductase</keyword>
<dbReference type="PANTHER" id="PTHR43818">
    <property type="entry name" value="BCDNA.GH03377"/>
    <property type="match status" value="1"/>
</dbReference>
<dbReference type="STRING" id="1144548.SAMN05443287_108159"/>
<keyword evidence="5" id="KW-1185">Reference proteome</keyword>
<evidence type="ECO:0000259" key="2">
    <source>
        <dbReference type="Pfam" id="PF01408"/>
    </source>
</evidence>
<dbReference type="GO" id="GO:0000166">
    <property type="term" value="F:nucleotide binding"/>
    <property type="evidence" value="ECO:0007669"/>
    <property type="project" value="InterPro"/>
</dbReference>
<proteinExistence type="predicted"/>
<feature type="domain" description="Gfo/Idh/MocA-like oxidoreductase N-terminal" evidence="2">
    <location>
        <begin position="7"/>
        <end position="119"/>
    </location>
</feature>
<dbReference type="InterPro" id="IPR050463">
    <property type="entry name" value="Gfo/Idh/MocA_oxidrdct_glycsds"/>
</dbReference>
<dbReference type="InterPro" id="IPR000683">
    <property type="entry name" value="Gfo/Idh/MocA-like_OxRdtase_N"/>
</dbReference>
<protein>
    <submittedName>
        <fullName evidence="4">Predicted dehydrogenase</fullName>
    </submittedName>
</protein>
<evidence type="ECO:0000313" key="4">
    <source>
        <dbReference type="EMBL" id="SEJ83179.1"/>
    </source>
</evidence>
<dbReference type="Proteomes" id="UP000198707">
    <property type="component" value="Unassembled WGS sequence"/>
</dbReference>
<dbReference type="SUPFAM" id="SSF51735">
    <property type="entry name" value="NAD(P)-binding Rossmann-fold domains"/>
    <property type="match status" value="1"/>
</dbReference>
<dbReference type="Pfam" id="PF01408">
    <property type="entry name" value="GFO_IDH_MocA"/>
    <property type="match status" value="1"/>
</dbReference>